<evidence type="ECO:0000256" key="5">
    <source>
        <dbReference type="ARBA" id="ARBA00022801"/>
    </source>
</evidence>
<dbReference type="Gene3D" id="3.30.40.10">
    <property type="entry name" value="Zinc/RING finger domain, C3HC4 (zinc finger)"/>
    <property type="match status" value="1"/>
</dbReference>
<feature type="domain" description="Helicase ATP-binding" evidence="11">
    <location>
        <begin position="48"/>
        <end position="228"/>
    </location>
</feature>
<dbReference type="PROSITE" id="PS50089">
    <property type="entry name" value="ZF_RING_2"/>
    <property type="match status" value="1"/>
</dbReference>
<dbReference type="SMART" id="SM00490">
    <property type="entry name" value="HELICc"/>
    <property type="match status" value="1"/>
</dbReference>
<dbReference type="CDD" id="cd18793">
    <property type="entry name" value="SF2_C_SNF"/>
    <property type="match status" value="1"/>
</dbReference>
<dbReference type="GO" id="GO:0008094">
    <property type="term" value="F:ATP-dependent activity, acting on DNA"/>
    <property type="evidence" value="ECO:0007669"/>
    <property type="project" value="TreeGrafter"/>
</dbReference>
<evidence type="ECO:0000313" key="13">
    <source>
        <dbReference type="EMBL" id="RKO99410.1"/>
    </source>
</evidence>
<dbReference type="STRING" id="1555241.A0A4P9X333"/>
<dbReference type="PANTHER" id="PTHR45626">
    <property type="entry name" value="TRANSCRIPTION TERMINATION FACTOR 2-RELATED"/>
    <property type="match status" value="1"/>
</dbReference>
<evidence type="ECO:0000259" key="12">
    <source>
        <dbReference type="PROSITE" id="PS51194"/>
    </source>
</evidence>
<evidence type="ECO:0000256" key="8">
    <source>
        <dbReference type="ARBA" id="ARBA00022840"/>
    </source>
</evidence>
<reference evidence="14" key="1">
    <citation type="journal article" date="2018" name="Nat. Microbiol.">
        <title>Leveraging single-cell genomics to expand the fungal tree of life.</title>
        <authorList>
            <person name="Ahrendt S.R."/>
            <person name="Quandt C.A."/>
            <person name="Ciobanu D."/>
            <person name="Clum A."/>
            <person name="Salamov A."/>
            <person name="Andreopoulos B."/>
            <person name="Cheng J.F."/>
            <person name="Woyke T."/>
            <person name="Pelin A."/>
            <person name="Henrissat B."/>
            <person name="Reynolds N.K."/>
            <person name="Benny G.L."/>
            <person name="Smith M.E."/>
            <person name="James T.Y."/>
            <person name="Grigoriev I.V."/>
        </authorList>
    </citation>
    <scope>NUCLEOTIDE SEQUENCE [LARGE SCALE GENOMIC DNA]</scope>
    <source>
        <strain evidence="14">ATCC 52028</strain>
    </source>
</reference>
<dbReference type="GO" id="GO:0006289">
    <property type="term" value="P:nucleotide-excision repair"/>
    <property type="evidence" value="ECO:0007669"/>
    <property type="project" value="TreeGrafter"/>
</dbReference>
<evidence type="ECO:0000256" key="2">
    <source>
        <dbReference type="ARBA" id="ARBA00022723"/>
    </source>
</evidence>
<dbReference type="Pfam" id="PF00176">
    <property type="entry name" value="SNF2-rel_dom"/>
    <property type="match status" value="2"/>
</dbReference>
<dbReference type="Gene3D" id="3.40.50.300">
    <property type="entry name" value="P-loop containing nucleotide triphosphate hydrolases"/>
    <property type="match status" value="1"/>
</dbReference>
<keyword evidence="7" id="KW-0862">Zinc</keyword>
<dbReference type="InterPro" id="IPR049730">
    <property type="entry name" value="SNF2/RAD54-like_C"/>
</dbReference>
<dbReference type="SUPFAM" id="SSF52540">
    <property type="entry name" value="P-loop containing nucleoside triphosphate hydrolases"/>
    <property type="match status" value="2"/>
</dbReference>
<dbReference type="InterPro" id="IPR001650">
    <property type="entry name" value="Helicase_C-like"/>
</dbReference>
<dbReference type="Pfam" id="PF00097">
    <property type="entry name" value="zf-C3HC4"/>
    <property type="match status" value="1"/>
</dbReference>
<dbReference type="EMBL" id="ML014287">
    <property type="protein sequence ID" value="RKO99410.1"/>
    <property type="molecule type" value="Genomic_DNA"/>
</dbReference>
<evidence type="ECO:0000259" key="10">
    <source>
        <dbReference type="PROSITE" id="PS50089"/>
    </source>
</evidence>
<dbReference type="GO" id="GO:0005524">
    <property type="term" value="F:ATP binding"/>
    <property type="evidence" value="ECO:0007669"/>
    <property type="project" value="UniProtKB-KW"/>
</dbReference>
<dbReference type="InterPro" id="IPR001841">
    <property type="entry name" value="Znf_RING"/>
</dbReference>
<keyword evidence="8" id="KW-0067">ATP-binding</keyword>
<dbReference type="InterPro" id="IPR017907">
    <property type="entry name" value="Znf_RING_CS"/>
</dbReference>
<keyword evidence="3" id="KW-0547">Nucleotide-binding</keyword>
<dbReference type="InterPro" id="IPR018957">
    <property type="entry name" value="Znf_C3HC4_RING-type"/>
</dbReference>
<evidence type="ECO:0000259" key="11">
    <source>
        <dbReference type="PROSITE" id="PS51192"/>
    </source>
</evidence>
<dbReference type="GO" id="GO:0008270">
    <property type="term" value="F:zinc ion binding"/>
    <property type="evidence" value="ECO:0007669"/>
    <property type="project" value="UniProtKB-KW"/>
</dbReference>
<gene>
    <name evidence="13" type="ORF">CXG81DRAFT_6047</name>
</gene>
<organism evidence="13 14">
    <name type="scientific">Caulochytrium protostelioides</name>
    <dbReference type="NCBI Taxonomy" id="1555241"/>
    <lineage>
        <taxon>Eukaryota</taxon>
        <taxon>Fungi</taxon>
        <taxon>Fungi incertae sedis</taxon>
        <taxon>Chytridiomycota</taxon>
        <taxon>Chytridiomycota incertae sedis</taxon>
        <taxon>Chytridiomycetes</taxon>
        <taxon>Caulochytriales</taxon>
        <taxon>Caulochytriaceae</taxon>
        <taxon>Caulochytrium</taxon>
    </lineage>
</organism>
<feature type="domain" description="Helicase C-terminal" evidence="12">
    <location>
        <begin position="489"/>
        <end position="643"/>
    </location>
</feature>
<feature type="non-terminal residue" evidence="13">
    <location>
        <position position="1"/>
    </location>
</feature>
<keyword evidence="5" id="KW-0378">Hydrolase</keyword>
<protein>
    <submittedName>
        <fullName evidence="13">Uncharacterized protein</fullName>
    </submittedName>
</protein>
<dbReference type="InterPro" id="IPR013083">
    <property type="entry name" value="Znf_RING/FYVE/PHD"/>
</dbReference>
<dbReference type="SMART" id="SM00487">
    <property type="entry name" value="DEXDc"/>
    <property type="match status" value="1"/>
</dbReference>
<comment type="similarity">
    <text evidence="1">Belongs to the SNF2/RAD54 helicase family.</text>
</comment>
<dbReference type="PANTHER" id="PTHR45626:SF12">
    <property type="entry name" value="DNA REPAIR PROTEIN RAD16"/>
    <property type="match status" value="1"/>
</dbReference>
<evidence type="ECO:0000313" key="14">
    <source>
        <dbReference type="Proteomes" id="UP000274922"/>
    </source>
</evidence>
<keyword evidence="4 9" id="KW-0863">Zinc-finger</keyword>
<dbReference type="GO" id="GO:0016787">
    <property type="term" value="F:hydrolase activity"/>
    <property type="evidence" value="ECO:0007669"/>
    <property type="project" value="UniProtKB-KW"/>
</dbReference>
<keyword evidence="14" id="KW-1185">Reference proteome</keyword>
<dbReference type="InterPro" id="IPR038718">
    <property type="entry name" value="SNF2-like_sf"/>
</dbReference>
<evidence type="ECO:0000256" key="1">
    <source>
        <dbReference type="ARBA" id="ARBA00007025"/>
    </source>
</evidence>
<dbReference type="Gene3D" id="3.40.50.10810">
    <property type="entry name" value="Tandem AAA-ATPase domain"/>
    <property type="match status" value="1"/>
</dbReference>
<dbReference type="GO" id="GO:0004386">
    <property type="term" value="F:helicase activity"/>
    <property type="evidence" value="ECO:0007669"/>
    <property type="project" value="UniProtKB-KW"/>
</dbReference>
<feature type="non-terminal residue" evidence="13">
    <location>
        <position position="654"/>
    </location>
</feature>
<proteinExistence type="inferred from homology"/>
<dbReference type="SMART" id="SM00184">
    <property type="entry name" value="RING"/>
    <property type="match status" value="1"/>
</dbReference>
<sequence>HPDLETIWSDLDKDPVTPVNQLEMAPQPPTLSVTLLPFQRRGVTWLKKQEKGRFSGGILADEMGMGKTIQMIALLLSTYDPEKPPGSHKTLIVVPAVALMQWQDELQKRCTSPWKILLYHGTSRSRDPDELEKYDIVLTTYAILEYSWRSENLGRSLKSGHVYEDSALHAINWDRVVLDEAHCIKDRSSQTARATFGLTRRSAWAMTGTPLQNRVGELYSLIRFLHVTPFSYYFCRVCPCTSPHWPFLKSRLHCDECGHRYMTHLCWWNFEILKPITSFGSQGPGLVAFNKLGKLLDHMMLRRTKNNLVEELGLPPRVVRTRYDVFSVQEEELYRSLYSDIQRQYQTYVTQDTVLSQYASIFSLISRMRLAANHPDLVVAQAKRLTQKDTGEHTVVCAICYEPAEDAILSNCKHTYCRVCAQEYIGGCPAGQEAKCPSCFRVLRIDLTAPKFVYSNEKNAKGQNVSGYRPSIVSHINMRTWRSSTKIEALVEELDKLQRDDSTAKSIVFSQFISFLELVQWRLARAGFNVVRLDGCMSPQQRADTINTFMTDPTVTVFLVSLKAGGVALNLTEASRVFVLDPWFNPAVEDQAFDRIHRLGQHRPITITRLIIANSIESRILELQGKKKLLFDSTIGQDLESLSRITRQEMEFLF</sequence>
<dbReference type="PROSITE" id="PS51194">
    <property type="entry name" value="HELICASE_CTER"/>
    <property type="match status" value="1"/>
</dbReference>
<evidence type="ECO:0000256" key="6">
    <source>
        <dbReference type="ARBA" id="ARBA00022806"/>
    </source>
</evidence>
<dbReference type="InterPro" id="IPR027417">
    <property type="entry name" value="P-loop_NTPase"/>
</dbReference>
<dbReference type="PROSITE" id="PS51192">
    <property type="entry name" value="HELICASE_ATP_BIND_1"/>
    <property type="match status" value="1"/>
</dbReference>
<feature type="domain" description="RING-type" evidence="10">
    <location>
        <begin position="397"/>
        <end position="439"/>
    </location>
</feature>
<dbReference type="InterPro" id="IPR014001">
    <property type="entry name" value="Helicase_ATP-bd"/>
</dbReference>
<evidence type="ECO:0000256" key="7">
    <source>
        <dbReference type="ARBA" id="ARBA00022833"/>
    </source>
</evidence>
<dbReference type="InterPro" id="IPR050628">
    <property type="entry name" value="SNF2_RAD54_helicase_TF"/>
</dbReference>
<dbReference type="GO" id="GO:0005634">
    <property type="term" value="C:nucleus"/>
    <property type="evidence" value="ECO:0007669"/>
    <property type="project" value="TreeGrafter"/>
</dbReference>
<keyword evidence="2" id="KW-0479">Metal-binding</keyword>
<dbReference type="InterPro" id="IPR000330">
    <property type="entry name" value="SNF2_N"/>
</dbReference>
<evidence type="ECO:0000256" key="9">
    <source>
        <dbReference type="PROSITE-ProRule" id="PRU00175"/>
    </source>
</evidence>
<dbReference type="PROSITE" id="PS00518">
    <property type="entry name" value="ZF_RING_1"/>
    <property type="match status" value="1"/>
</dbReference>
<dbReference type="Proteomes" id="UP000274922">
    <property type="component" value="Unassembled WGS sequence"/>
</dbReference>
<accession>A0A4P9X333</accession>
<dbReference type="SUPFAM" id="SSF57850">
    <property type="entry name" value="RING/U-box"/>
    <property type="match status" value="1"/>
</dbReference>
<evidence type="ECO:0000256" key="4">
    <source>
        <dbReference type="ARBA" id="ARBA00022771"/>
    </source>
</evidence>
<name>A0A4P9X333_9FUNG</name>
<dbReference type="Pfam" id="PF00271">
    <property type="entry name" value="Helicase_C"/>
    <property type="match status" value="1"/>
</dbReference>
<keyword evidence="6" id="KW-0347">Helicase</keyword>
<evidence type="ECO:0000256" key="3">
    <source>
        <dbReference type="ARBA" id="ARBA00022741"/>
    </source>
</evidence>
<dbReference type="OrthoDB" id="448448at2759"/>
<dbReference type="AlphaFoldDB" id="A0A4P9X333"/>
<dbReference type="CDD" id="cd18008">
    <property type="entry name" value="DEXDc_SHPRH-like"/>
    <property type="match status" value="1"/>
</dbReference>